<gene>
    <name evidence="2" type="ORF">A7U60_g7774</name>
</gene>
<dbReference type="InterPro" id="IPR052957">
    <property type="entry name" value="Auxin_embryo_med"/>
</dbReference>
<reference evidence="2" key="1">
    <citation type="submission" date="2016-06" db="EMBL/GenBank/DDBJ databases">
        <title>Draft Genome sequence of the fungus Inonotus baumii.</title>
        <authorList>
            <person name="Zhu H."/>
            <person name="Lin W."/>
        </authorList>
    </citation>
    <scope>NUCLEOTIDE SEQUENCE</scope>
    <source>
        <strain evidence="2">821</strain>
    </source>
</reference>
<dbReference type="EMBL" id="LNZH02000211">
    <property type="protein sequence ID" value="OCB85148.1"/>
    <property type="molecule type" value="Genomic_DNA"/>
</dbReference>
<sequence length="1798" mass="205323">MPLFLLVAVGISTFCELLRGLLDVNFTPGPRPLFSPISALGAVLPSCSLNPGTQWFWKWRHEAYFNRSHDVIAFVPWMIGSPAYYVSSLDVMKQLLSAKNKIHLEKPQDLTLARLWGHSVTSANGDVWRRHRRVVSPAFNSKTYSEVWKTVRNAYQEMMDTEGWTRRNELVFDEINSLVLKFTFIIICRCGFTFSTPWSATRSETDNFPDALRLVSETLIPRLVIPNWVYSLPFERHSQLSRTILLVNEDKNGLDELDVEWVAWASYKYDPAAGCSVLTPDISIMDVIQDIRRSLELDKEVPSVLSECVECSLELLTDQLYNADTHFLLELVQNAEDNEYKEAIPTLRISITDYAITLSCNEAGFSESNVRAICKIGASTKKNISGFIGEKGIGKHTLSIHAGLVKLMVCVSGFKSVFKIADIVHVASGPYTFKFDRKERLGMIAPIWDPSRKSKSGWTTFYLDLSSRQKRQITAFNDMISAIKPSLLLFLTKLRSIELEIKIDSKGATRSINIERTDLEMGFIQLTHTENGVLLLKDVYFMFKRTIDMSNVPNDTRRGADSTEIILAFPVDENQQPRVRPQDVHAFLPVRKFGFNFVIHGDFLTSSSREDILVDSLWNLNIRNTIVDTFIAAIQSFQDRSGLRDKWIRYLPNGIVYPFFSPVEKGLVETLKTMQVVKDHNEVLRRPNDVLRIPSIYRYKAGPLIEERFMKFWYLSDEYDASTDIPVLERLGVRTMTSEDFLSAVAAMDTAYLSRRDNAWHETVCLELSRNYQLSRSQFNKYMSEARILPLDDGSWSQVRDASKFVFESDVSRIPNHVNLRRIHHRVHPSSSPRQYELYRILGVRQVDLVYIAERILDYKGPLSVQQHVSNASFFFVNRFSSPELPSPSDRLLVVDEGGTTSTGNKLYLDLPDDQGMLRRILPSPARFVHSAYIQEFENRQRKDWLRWLHDELHLNTAPRVISMHLSPEFKKMLTTARLSETLKALKYFWTRLPVRSGVTWLKELGQHPVSQDDGTRCALDSMCLKRGMMSRCSGISFVPVADPESSSWDFLRLVGVTVEPDVAFFVKLLIQYQSQDLINEKEVVQIYKQLDARFYEDEARIIAAFRKHPLIYVRDAAKGPNWRRMSDVYWNGPKAMTSKTALQRVYGELGEFFQEKLGLIDAPPTVLVDELKILAEEWKDKCIRKDVHKTVSAMIVKISRLVESRALNESSAKPLLQLSIFPTRHSETGIRLQKLRDIYIPDYTGYYARLFRDKVPLLELSDTESGLPIINDLLQLASDDMLHYLDKCIDHKMELRGSPRLHGDLTATYCGRYQDFERLVYDNKKHTDRHLEYLSKLKEMSVFAVDGISSEFSIHDLCAISTDTELVQIREDESSIIAYVSESALHPIGENTIHKVYHGICKRLADMLGCNFELLLLCVTLPSEVFDTILREKGIGSVVMHPADANDEWLQMHISGVSSSITSKLSTRLSRRGDSHDQNRHRMVSSSDISSIGRFSMTSLETEIDLVMQTIPEFSNSSHLVIRSRRMISANLSRFVASTARYATMPLTESLLPDVLGYGKRSTDAQYPIDNQSYAHEIPLSTHHISISASNIGFRAPSICSPALSQPSFYQQVNGFLGERYVYELLSTIIGPTFGPQNWTSELRRLYPGFDAFEGSSLADFTYKDCEGILTGHLFKDDPDTVEQWNGVHPTYHIEVKATSSGSREPFSMSQRQLQIVIRFFIPCVSLLTTAFQGLSMFYTYDKPAEDGEKHVYVLIRVWDVRNPSPRSHAIYVDPLHCILNDSLKIVSEKLELMVGE</sequence>
<evidence type="ECO:0000256" key="1">
    <source>
        <dbReference type="SAM" id="SignalP"/>
    </source>
</evidence>
<keyword evidence="1" id="KW-0732">Signal</keyword>
<name>A0A9Q5HSE4_SANBA</name>
<dbReference type="SUPFAM" id="SSF48264">
    <property type="entry name" value="Cytochrome P450"/>
    <property type="match status" value="1"/>
</dbReference>
<dbReference type="GO" id="GO:0004497">
    <property type="term" value="F:monooxygenase activity"/>
    <property type="evidence" value="ECO:0007669"/>
    <property type="project" value="InterPro"/>
</dbReference>
<accession>A0A9Q5HSE4</accession>
<dbReference type="OrthoDB" id="1262810at2759"/>
<evidence type="ECO:0008006" key="4">
    <source>
        <dbReference type="Google" id="ProtNLM"/>
    </source>
</evidence>
<dbReference type="InterPro" id="IPR036396">
    <property type="entry name" value="Cyt_P450_sf"/>
</dbReference>
<evidence type="ECO:0000313" key="2">
    <source>
        <dbReference type="EMBL" id="OCB85148.1"/>
    </source>
</evidence>
<dbReference type="Gene3D" id="3.30.565.10">
    <property type="entry name" value="Histidine kinase-like ATPase, C-terminal domain"/>
    <property type="match status" value="1"/>
</dbReference>
<dbReference type="GO" id="GO:0005506">
    <property type="term" value="F:iron ion binding"/>
    <property type="evidence" value="ECO:0007669"/>
    <property type="project" value="InterPro"/>
</dbReference>
<dbReference type="PANTHER" id="PTHR32387">
    <property type="entry name" value="WU:FJ29H11"/>
    <property type="match status" value="1"/>
</dbReference>
<proteinExistence type="predicted"/>
<dbReference type="PANTHER" id="PTHR32387:SF0">
    <property type="entry name" value="PROTEIN NO VEIN"/>
    <property type="match status" value="1"/>
</dbReference>
<dbReference type="Proteomes" id="UP000757232">
    <property type="component" value="Unassembled WGS sequence"/>
</dbReference>
<dbReference type="SUPFAM" id="SSF55874">
    <property type="entry name" value="ATPase domain of HSP90 chaperone/DNA topoisomerase II/histidine kinase"/>
    <property type="match status" value="1"/>
</dbReference>
<dbReference type="Pfam" id="PF00067">
    <property type="entry name" value="p450"/>
    <property type="match status" value="1"/>
</dbReference>
<organism evidence="2 3">
    <name type="scientific">Sanghuangporus baumii</name>
    <name type="common">Phellinus baumii</name>
    <dbReference type="NCBI Taxonomy" id="108892"/>
    <lineage>
        <taxon>Eukaryota</taxon>
        <taxon>Fungi</taxon>
        <taxon>Dikarya</taxon>
        <taxon>Basidiomycota</taxon>
        <taxon>Agaricomycotina</taxon>
        <taxon>Agaricomycetes</taxon>
        <taxon>Hymenochaetales</taxon>
        <taxon>Hymenochaetaceae</taxon>
        <taxon>Sanghuangporus</taxon>
    </lineage>
</organism>
<evidence type="ECO:0000313" key="3">
    <source>
        <dbReference type="Proteomes" id="UP000757232"/>
    </source>
</evidence>
<protein>
    <recommendedName>
        <fullName evidence="4">Protein NO VEIN C-terminal domain-containing protein</fullName>
    </recommendedName>
</protein>
<dbReference type="InterPro" id="IPR001128">
    <property type="entry name" value="Cyt_P450"/>
</dbReference>
<keyword evidence="3" id="KW-1185">Reference proteome</keyword>
<dbReference type="GO" id="GO:0016705">
    <property type="term" value="F:oxidoreductase activity, acting on paired donors, with incorporation or reduction of molecular oxygen"/>
    <property type="evidence" value="ECO:0007669"/>
    <property type="project" value="InterPro"/>
</dbReference>
<feature type="signal peptide" evidence="1">
    <location>
        <begin position="1"/>
        <end position="20"/>
    </location>
</feature>
<dbReference type="Gene3D" id="1.10.630.10">
    <property type="entry name" value="Cytochrome P450"/>
    <property type="match status" value="1"/>
</dbReference>
<dbReference type="GO" id="GO:0020037">
    <property type="term" value="F:heme binding"/>
    <property type="evidence" value="ECO:0007669"/>
    <property type="project" value="InterPro"/>
</dbReference>
<dbReference type="InterPro" id="IPR036890">
    <property type="entry name" value="HATPase_C_sf"/>
</dbReference>
<comment type="caution">
    <text evidence="2">The sequence shown here is derived from an EMBL/GenBank/DDBJ whole genome shotgun (WGS) entry which is preliminary data.</text>
</comment>
<feature type="chain" id="PRO_5040511272" description="Protein NO VEIN C-terminal domain-containing protein" evidence="1">
    <location>
        <begin position="21"/>
        <end position="1798"/>
    </location>
</feature>